<dbReference type="InterPro" id="IPR050091">
    <property type="entry name" value="PKS_NRPS_Biosynth_Enz"/>
</dbReference>
<dbReference type="PANTHER" id="PTHR43775:SF51">
    <property type="entry name" value="INACTIVE PHENOLPHTHIOCEROL SYNTHESIS POLYKETIDE SYNTHASE TYPE I PKS1-RELATED"/>
    <property type="match status" value="1"/>
</dbReference>
<dbReference type="InterPro" id="IPR014031">
    <property type="entry name" value="Ketoacyl_synth_C"/>
</dbReference>
<proteinExistence type="predicted"/>
<reference evidence="5 6" key="1">
    <citation type="submission" date="2018-08" db="EMBL/GenBank/DDBJ databases">
        <title>Parvularcula sp. SM1705, isolated from surface water of the South Sea China.</title>
        <authorList>
            <person name="Sun L."/>
        </authorList>
    </citation>
    <scope>NUCLEOTIDE SEQUENCE [LARGE SCALE GENOMIC DNA]</scope>
    <source>
        <strain evidence="5 6">SM1705</strain>
    </source>
</reference>
<dbReference type="SMART" id="SM00827">
    <property type="entry name" value="PKS_AT"/>
    <property type="match status" value="1"/>
</dbReference>
<dbReference type="SUPFAM" id="SSF55048">
    <property type="entry name" value="Probable ACP-binding domain of malonyl-CoA ACP transacylase"/>
    <property type="match status" value="1"/>
</dbReference>
<dbReference type="PANTHER" id="PTHR43775">
    <property type="entry name" value="FATTY ACID SYNTHASE"/>
    <property type="match status" value="1"/>
</dbReference>
<evidence type="ECO:0000313" key="5">
    <source>
        <dbReference type="EMBL" id="RFB04076.1"/>
    </source>
</evidence>
<evidence type="ECO:0000313" key="6">
    <source>
        <dbReference type="Proteomes" id="UP000264589"/>
    </source>
</evidence>
<dbReference type="Pfam" id="PF16197">
    <property type="entry name" value="KAsynt_C_assoc"/>
    <property type="match status" value="1"/>
</dbReference>
<dbReference type="EMBL" id="QUQO01000001">
    <property type="protein sequence ID" value="RFB04076.1"/>
    <property type="molecule type" value="Genomic_DNA"/>
</dbReference>
<keyword evidence="1" id="KW-0596">Phosphopantetheine</keyword>
<dbReference type="InParanoid" id="A0A371RF59"/>
<dbReference type="GO" id="GO:0004312">
    <property type="term" value="F:fatty acid synthase activity"/>
    <property type="evidence" value="ECO:0007669"/>
    <property type="project" value="TreeGrafter"/>
</dbReference>
<dbReference type="Pfam" id="PF02801">
    <property type="entry name" value="Ketoacyl-synt_C"/>
    <property type="match status" value="1"/>
</dbReference>
<dbReference type="OrthoDB" id="9778690at2"/>
<dbReference type="Pfam" id="PF00698">
    <property type="entry name" value="Acyl_transf_1"/>
    <property type="match status" value="1"/>
</dbReference>
<dbReference type="Gene3D" id="3.40.47.10">
    <property type="match status" value="1"/>
</dbReference>
<dbReference type="RefSeq" id="WP_116390704.1">
    <property type="nucleotide sequence ID" value="NZ_QUQO01000001.1"/>
</dbReference>
<dbReference type="GO" id="GO:0004315">
    <property type="term" value="F:3-oxoacyl-[acyl-carrier-protein] synthase activity"/>
    <property type="evidence" value="ECO:0007669"/>
    <property type="project" value="InterPro"/>
</dbReference>
<keyword evidence="2" id="KW-0597">Phosphoprotein</keyword>
<dbReference type="Gene3D" id="3.30.70.3290">
    <property type="match status" value="1"/>
</dbReference>
<evidence type="ECO:0000259" key="4">
    <source>
        <dbReference type="PROSITE" id="PS52004"/>
    </source>
</evidence>
<dbReference type="InterPro" id="IPR020841">
    <property type="entry name" value="PKS_Beta-ketoAc_synthase_dom"/>
</dbReference>
<protein>
    <submittedName>
        <fullName evidence="5">Polyketide synthase</fullName>
    </submittedName>
</protein>
<dbReference type="Proteomes" id="UP000264589">
    <property type="component" value="Unassembled WGS sequence"/>
</dbReference>
<dbReference type="SUPFAM" id="SSF52151">
    <property type="entry name" value="FabD/lysophospholipase-like"/>
    <property type="match status" value="1"/>
</dbReference>
<dbReference type="InterPro" id="IPR014030">
    <property type="entry name" value="Ketoacyl_synth_N"/>
</dbReference>
<evidence type="ECO:0000256" key="3">
    <source>
        <dbReference type="ARBA" id="ARBA00022679"/>
    </source>
</evidence>
<dbReference type="GO" id="GO:0006633">
    <property type="term" value="P:fatty acid biosynthetic process"/>
    <property type="evidence" value="ECO:0007669"/>
    <property type="project" value="InterPro"/>
</dbReference>
<dbReference type="InterPro" id="IPR016035">
    <property type="entry name" value="Acyl_Trfase/lysoPLipase"/>
</dbReference>
<feature type="domain" description="Ketosynthase family 3 (KS3)" evidence="4">
    <location>
        <begin position="7"/>
        <end position="438"/>
    </location>
</feature>
<dbReference type="InterPro" id="IPR032821">
    <property type="entry name" value="PKS_assoc"/>
</dbReference>
<sequence length="915" mass="97049">MTSDTQAPGIAIIGMSGRFPGAKNVDEFWENIKQGRDTVSHFGTDELDPVVQELAGDSDYVCAKGMLDDIDQFDAAFWGMLPREAEVMDPQHRVFLEICWEAIEGAGYDASRYEGAIGCFGGCYMDTYVLHNLCSDEAFRRNLVQSIQVGTLQTELGNDKDYLATRVAFKLGLRGPAINMQTACSTSLVSIATACQSLESYACDMALAGGVTIVLPQFKGYQYKEGSMLSPDGTCRPFDARAAGTVFSNGAAVVLLKRLEDAIADGDTIHAVIRGYATNNDGDGKVSYTAPSPEGQAEVISLAMGMADIDARSIGYMEAHGTATPLGDPIEVAGLTAAHRAYTDDRHYCALGSVKGNLGHLDVSSGAIGTIKTALTLRDAVIPPLAHFEAPNPKIDFENSPFYVNTDLIPFPKGTGPRRAAVSSFGVGGTNAHLVLEEPPEAAALPQTEGPFILPFSARTETALTAMAAGLGPAIAQSDAPLSDIAATLQRGRKTFQRRGFVVASTREEAAAGFDRPEMGLEPAGSPKLCFLYTGQGAQYPGMGAALYKASPAYRDCIDRVAETLKADPDFGHDIRDWLLNPSADASQLQQTEFAQVCILAVEAGMSAALAEKGVTPDAVIGHSVGELAASVTAGILSLEEAARFTARRGRLMGGMPKGGMLGVKAPRALTERHLRDGAVIAGVNSPAITVVSGTADAIIATETALREAEIEATRLAVSHGFHSPSMREAAEMLGAPMDVLTAGDNMQVYSTFTGERMEAARWGESAYWREQMLGPVLFLDAVSAAIADGFNCFIEVGPGSTLAALTMQSAEEDVSAITTLGPAKQPGDARATMLSALGKYWTKGGEIDWEAVQPGAFWRVSLPTYPFERKRFWVEPSDAVAGAESVSDERDDLAGLIRQQLGVVEAQLKAMKGK</sequence>
<keyword evidence="6" id="KW-1185">Reference proteome</keyword>
<evidence type="ECO:0000256" key="2">
    <source>
        <dbReference type="ARBA" id="ARBA00022553"/>
    </source>
</evidence>
<evidence type="ECO:0000256" key="1">
    <source>
        <dbReference type="ARBA" id="ARBA00022450"/>
    </source>
</evidence>
<organism evidence="5 6">
    <name type="scientific">Parvularcula marina</name>
    <dbReference type="NCBI Taxonomy" id="2292771"/>
    <lineage>
        <taxon>Bacteria</taxon>
        <taxon>Pseudomonadati</taxon>
        <taxon>Pseudomonadota</taxon>
        <taxon>Alphaproteobacteria</taxon>
        <taxon>Parvularculales</taxon>
        <taxon>Parvularculaceae</taxon>
        <taxon>Parvularcula</taxon>
    </lineage>
</organism>
<dbReference type="CDD" id="cd00833">
    <property type="entry name" value="PKS"/>
    <property type="match status" value="1"/>
</dbReference>
<dbReference type="InterPro" id="IPR016036">
    <property type="entry name" value="Malonyl_transacylase_ACP-bd"/>
</dbReference>
<dbReference type="InterPro" id="IPR018201">
    <property type="entry name" value="Ketoacyl_synth_AS"/>
</dbReference>
<accession>A0A371RF59</accession>
<dbReference type="SUPFAM" id="SSF53901">
    <property type="entry name" value="Thiolase-like"/>
    <property type="match status" value="1"/>
</dbReference>
<dbReference type="InterPro" id="IPR014043">
    <property type="entry name" value="Acyl_transferase_dom"/>
</dbReference>
<dbReference type="PROSITE" id="PS00606">
    <property type="entry name" value="KS3_1"/>
    <property type="match status" value="1"/>
</dbReference>
<dbReference type="Pfam" id="PF00109">
    <property type="entry name" value="ketoacyl-synt"/>
    <property type="match status" value="1"/>
</dbReference>
<dbReference type="PROSITE" id="PS52004">
    <property type="entry name" value="KS3_2"/>
    <property type="match status" value="1"/>
</dbReference>
<gene>
    <name evidence="5" type="ORF">DX908_01525</name>
</gene>
<dbReference type="InterPro" id="IPR001227">
    <property type="entry name" value="Ac_transferase_dom_sf"/>
</dbReference>
<dbReference type="SMART" id="SM00825">
    <property type="entry name" value="PKS_KS"/>
    <property type="match status" value="1"/>
</dbReference>
<comment type="caution">
    <text evidence="5">The sequence shown here is derived from an EMBL/GenBank/DDBJ whole genome shotgun (WGS) entry which is preliminary data.</text>
</comment>
<dbReference type="Gene3D" id="3.40.366.10">
    <property type="entry name" value="Malonyl-Coenzyme A Acyl Carrier Protein, domain 2"/>
    <property type="match status" value="1"/>
</dbReference>
<name>A0A371RF59_9PROT</name>
<dbReference type="InterPro" id="IPR016039">
    <property type="entry name" value="Thiolase-like"/>
</dbReference>
<keyword evidence="3" id="KW-0808">Transferase</keyword>
<dbReference type="AlphaFoldDB" id="A0A371RF59"/>